<dbReference type="Pfam" id="PF02597">
    <property type="entry name" value="ThiS"/>
    <property type="match status" value="1"/>
</dbReference>
<reference evidence="1 2" key="1">
    <citation type="submission" date="2020-07" db="EMBL/GenBank/DDBJ databases">
        <authorList>
            <person name="Feng X."/>
        </authorList>
    </citation>
    <scope>NUCLEOTIDE SEQUENCE [LARGE SCALE GENOMIC DNA]</scope>
    <source>
        <strain evidence="1 2">JCM14086</strain>
    </source>
</reference>
<comment type="caution">
    <text evidence="1">The sequence shown here is derived from an EMBL/GenBank/DDBJ whole genome shotgun (WGS) entry which is preliminary data.</text>
</comment>
<dbReference type="RefSeq" id="WP_185694550.1">
    <property type="nucleotide sequence ID" value="NZ_JACHVA010000136.1"/>
</dbReference>
<dbReference type="EMBL" id="JACHVA010000136">
    <property type="protein sequence ID" value="MBC2603933.1"/>
    <property type="molecule type" value="Genomic_DNA"/>
</dbReference>
<dbReference type="CDD" id="cd00754">
    <property type="entry name" value="Ubl_MoaD"/>
    <property type="match status" value="1"/>
</dbReference>
<evidence type="ECO:0000313" key="2">
    <source>
        <dbReference type="Proteomes" id="UP000525652"/>
    </source>
</evidence>
<dbReference type="Proteomes" id="UP000525652">
    <property type="component" value="Unassembled WGS sequence"/>
</dbReference>
<dbReference type="InterPro" id="IPR016155">
    <property type="entry name" value="Mopterin_synth/thiamin_S_b"/>
</dbReference>
<dbReference type="InterPro" id="IPR003749">
    <property type="entry name" value="ThiS/MoaD-like"/>
</dbReference>
<name>A0A7X1E6B6_9BACT</name>
<keyword evidence="2" id="KW-1185">Reference proteome</keyword>
<dbReference type="InterPro" id="IPR012675">
    <property type="entry name" value="Beta-grasp_dom_sf"/>
</dbReference>
<dbReference type="Gene3D" id="3.10.20.30">
    <property type="match status" value="1"/>
</dbReference>
<proteinExistence type="predicted"/>
<accession>A0A7X1E6B6</accession>
<evidence type="ECO:0000313" key="1">
    <source>
        <dbReference type="EMBL" id="MBC2603933.1"/>
    </source>
</evidence>
<sequence>MSQVTILYFGRLREDAGTHQEEVNTAASTIADLIRERAQTLDFPYKIQSLRFARNEALCPADESIHNGDTIAFMPPMAGG</sequence>
<protein>
    <submittedName>
        <fullName evidence="1">MoaD/ThiS family protein</fullName>
    </submittedName>
</protein>
<dbReference type="SUPFAM" id="SSF54285">
    <property type="entry name" value="MoaD/ThiS"/>
    <property type="match status" value="1"/>
</dbReference>
<gene>
    <name evidence="1" type="ORF">H5P30_19305</name>
</gene>
<organism evidence="1 2">
    <name type="scientific">Puniceicoccus vermicola</name>
    <dbReference type="NCBI Taxonomy" id="388746"/>
    <lineage>
        <taxon>Bacteria</taxon>
        <taxon>Pseudomonadati</taxon>
        <taxon>Verrucomicrobiota</taxon>
        <taxon>Opitutia</taxon>
        <taxon>Puniceicoccales</taxon>
        <taxon>Puniceicoccaceae</taxon>
        <taxon>Puniceicoccus</taxon>
    </lineage>
</organism>
<dbReference type="AlphaFoldDB" id="A0A7X1E6B6"/>